<evidence type="ECO:0000313" key="3">
    <source>
        <dbReference type="Proteomes" id="UP001341135"/>
    </source>
</evidence>
<feature type="transmembrane region" description="Helical" evidence="1">
    <location>
        <begin position="135"/>
        <end position="158"/>
    </location>
</feature>
<protein>
    <recommendedName>
        <fullName evidence="4">Integral membrane protein</fullName>
    </recommendedName>
</protein>
<accession>A0ABN6ZL22</accession>
<dbReference type="Proteomes" id="UP001341135">
    <property type="component" value="Chromosome"/>
</dbReference>
<dbReference type="EMBL" id="AP028907">
    <property type="protein sequence ID" value="BES80955.1"/>
    <property type="molecule type" value="Genomic_DNA"/>
</dbReference>
<name>A0ABN6ZL22_9CREN</name>
<keyword evidence="3" id="KW-1185">Reference proteome</keyword>
<evidence type="ECO:0008006" key="4">
    <source>
        <dbReference type="Google" id="ProtNLM"/>
    </source>
</evidence>
<evidence type="ECO:0000313" key="2">
    <source>
        <dbReference type="EMBL" id="BES80955.1"/>
    </source>
</evidence>
<feature type="transmembrane region" description="Helical" evidence="1">
    <location>
        <begin position="30"/>
        <end position="50"/>
    </location>
</feature>
<sequence length="223" mass="22084">MPGGSSTSDNSGGAGSGPGPLGKLAGRSGLWSLLFAVLGLWLAEAAHYTVLAAQLHGVSGLRALLLYAQVAALGAPLAVARWLFYMGGLWLFAWLLGVRGLDGRRALVAASYTALAHALAALAATPLWLVAGQEWARQVVAASYYGSLAAAAAALIWAGGRAAGGYGPRIALASIASVLLVGMPPAALLTPGFNAYASILYLVSGGGAGAAVNATAASTTPGG</sequence>
<proteinExistence type="predicted"/>
<feature type="transmembrane region" description="Helical" evidence="1">
    <location>
        <begin position="70"/>
        <end position="95"/>
    </location>
</feature>
<keyword evidence="1" id="KW-0812">Transmembrane</keyword>
<feature type="transmembrane region" description="Helical" evidence="1">
    <location>
        <begin position="107"/>
        <end position="129"/>
    </location>
</feature>
<feature type="transmembrane region" description="Helical" evidence="1">
    <location>
        <begin position="195"/>
        <end position="216"/>
    </location>
</feature>
<feature type="transmembrane region" description="Helical" evidence="1">
    <location>
        <begin position="170"/>
        <end position="189"/>
    </location>
</feature>
<evidence type="ECO:0000256" key="1">
    <source>
        <dbReference type="SAM" id="Phobius"/>
    </source>
</evidence>
<organism evidence="2 3">
    <name type="scientific">Pyrodictium abyssi</name>
    <dbReference type="NCBI Taxonomy" id="54256"/>
    <lineage>
        <taxon>Archaea</taxon>
        <taxon>Thermoproteota</taxon>
        <taxon>Thermoprotei</taxon>
        <taxon>Desulfurococcales</taxon>
        <taxon>Pyrodictiaceae</taxon>
        <taxon>Pyrodictium</taxon>
    </lineage>
</organism>
<dbReference type="RefSeq" id="WP_338251636.1">
    <property type="nucleotide sequence ID" value="NZ_AP028907.1"/>
</dbReference>
<dbReference type="GeneID" id="89288557"/>
<gene>
    <name evidence="2" type="ORF">PABY_05220</name>
</gene>
<reference evidence="2 3" key="1">
    <citation type="submission" date="2023-09" db="EMBL/GenBank/DDBJ databases">
        <title>Pyrofollis japonicus gen. nov. sp. nov., a novel member of the family Pyrodictiaceae isolated from the Iheya North hydrothermal field.</title>
        <authorList>
            <person name="Miyazaki U."/>
            <person name="Sanari M."/>
            <person name="Tame A."/>
            <person name="Kitajima M."/>
            <person name="Okamoto A."/>
            <person name="Sawayama S."/>
            <person name="Miyazaki J."/>
            <person name="Takai K."/>
            <person name="Nakagawa S."/>
        </authorList>
    </citation>
    <scope>NUCLEOTIDE SEQUENCE [LARGE SCALE GENOMIC DNA]</scope>
    <source>
        <strain evidence="2 3">AV2</strain>
    </source>
</reference>
<keyword evidence="1" id="KW-0472">Membrane</keyword>
<keyword evidence="1" id="KW-1133">Transmembrane helix</keyword>